<organism evidence="1 2">
    <name type="scientific">Nibea albiflora</name>
    <name type="common">Yellow drum</name>
    <name type="synonym">Corvina albiflora</name>
    <dbReference type="NCBI Taxonomy" id="240163"/>
    <lineage>
        <taxon>Eukaryota</taxon>
        <taxon>Metazoa</taxon>
        <taxon>Chordata</taxon>
        <taxon>Craniata</taxon>
        <taxon>Vertebrata</taxon>
        <taxon>Euteleostomi</taxon>
        <taxon>Actinopterygii</taxon>
        <taxon>Neopterygii</taxon>
        <taxon>Teleostei</taxon>
        <taxon>Neoteleostei</taxon>
        <taxon>Acanthomorphata</taxon>
        <taxon>Eupercaria</taxon>
        <taxon>Sciaenidae</taxon>
        <taxon>Nibea</taxon>
    </lineage>
</organism>
<evidence type="ECO:0000313" key="2">
    <source>
        <dbReference type="Proteomes" id="UP000805704"/>
    </source>
</evidence>
<reference evidence="1" key="1">
    <citation type="submission" date="2020-04" db="EMBL/GenBank/DDBJ databases">
        <title>A chromosome-scale assembly and high-density genetic map of the yellow drum (Nibea albiflora) genome.</title>
        <authorList>
            <person name="Xu D."/>
            <person name="Zhang W."/>
            <person name="Chen R."/>
            <person name="Tan P."/>
            <person name="Wang L."/>
            <person name="Song H."/>
            <person name="Tian L."/>
            <person name="Zhu Q."/>
            <person name="Wang B."/>
        </authorList>
    </citation>
    <scope>NUCLEOTIDE SEQUENCE</scope>
    <source>
        <strain evidence="1">ZJHYS-2018</strain>
    </source>
</reference>
<gene>
    <name evidence="1" type="primary">TMPRSS9.7</name>
    <name evidence="1" type="ORF">GBF38_011850</name>
</gene>
<keyword evidence="1" id="KW-0645">Protease</keyword>
<keyword evidence="1" id="KW-0472">Membrane</keyword>
<keyword evidence="2" id="KW-1185">Reference proteome</keyword>
<name>A0ACB7F3S5_NIBAL</name>
<keyword evidence="1" id="KW-0378">Hydrolase</keyword>
<dbReference type="Proteomes" id="UP000805704">
    <property type="component" value="Chromosome 18"/>
</dbReference>
<evidence type="ECO:0000313" key="1">
    <source>
        <dbReference type="EMBL" id="KAG8009157.1"/>
    </source>
</evidence>
<proteinExistence type="predicted"/>
<accession>A0ACB7F3S5</accession>
<protein>
    <submittedName>
        <fullName evidence="1">Transmembrane protease serine 9</fullName>
    </submittedName>
</protein>
<keyword evidence="1" id="KW-0812">Transmembrane</keyword>
<comment type="caution">
    <text evidence="1">The sequence shown here is derived from an EMBL/GenBank/DDBJ whole genome shotgun (WGS) entry which is preliminary data.</text>
</comment>
<dbReference type="EMBL" id="CM024806">
    <property type="protein sequence ID" value="KAG8009157.1"/>
    <property type="molecule type" value="Genomic_DNA"/>
</dbReference>
<sequence>MVLIAGSLALEQSERECHYRSLQLYKKLRFQLLETDSVTVSMESAQSTDNMICAGVLAGGKDSCQGDSGGPMVSKQGPVWIQSGVVSFGFGCARPNLPGVYSRVSRYQSWINSHISSDRPGFVQFRSSGLDVDSSYTCPGLPPPVTAAVTTTTTTGTNVTTRDPTSTMSSAGLTTSPTTRPSTTQSVTSPAAPVCGKAAVNSRAVGDVGFVPGGVWPWMASLHKNGVYTCGGTLISRNFVLTSAQYWECQDLFNDESSVFYLQGDEGSPLLCKSDSSWFQVAVVTMNGNKSVRADVQVFAKASRFGSFLKENGWRHASSRSSFNRKCTTFLLVPLFGCAFYLSVTVILMLDLLLPWGWSRSLLHLKVRLTDVFEHSSPYLYSAYAQKILRSNL</sequence>